<feature type="domain" description="Nudix hydrolase" evidence="6">
    <location>
        <begin position="31"/>
        <end position="159"/>
    </location>
</feature>
<dbReference type="SUPFAM" id="SSF55811">
    <property type="entry name" value="Nudix"/>
    <property type="match status" value="1"/>
</dbReference>
<evidence type="ECO:0000256" key="2">
    <source>
        <dbReference type="ARBA" id="ARBA00005582"/>
    </source>
</evidence>
<dbReference type="PROSITE" id="PS00893">
    <property type="entry name" value="NUDIX_BOX"/>
    <property type="match status" value="1"/>
</dbReference>
<comment type="cofactor">
    <cofactor evidence="1">
        <name>Mg(2+)</name>
        <dbReference type="ChEBI" id="CHEBI:18420"/>
    </cofactor>
</comment>
<keyword evidence="8" id="KW-1185">Reference proteome</keyword>
<sequence>MNAGEEQVALYDAAGRVVGRAPRREMRERGLWHAATAVLLLSGDGERIYVHRRTDTKDVYPGLHDCTAGGVVAAGEDPFDAARRELAEELGVRAEPEFLFREVFEHGTVRYHGFVFQARWDGPVVHQPEEVAEGWWMPLTELRERLSDPQWPCVPDGRAFAQRWLDDGSATT</sequence>
<proteinExistence type="inferred from homology"/>
<comment type="similarity">
    <text evidence="2">Belongs to the Nudix hydrolase family.</text>
</comment>
<comment type="caution">
    <text evidence="7">The sequence shown here is derived from an EMBL/GenBank/DDBJ whole genome shotgun (WGS) entry which is preliminary data.</text>
</comment>
<dbReference type="InterPro" id="IPR000086">
    <property type="entry name" value="NUDIX_hydrolase_dom"/>
</dbReference>
<organism evidence="7 8">
    <name type="scientific">Saccharopolyspora mangrovi</name>
    <dbReference type="NCBI Taxonomy" id="3082379"/>
    <lineage>
        <taxon>Bacteria</taxon>
        <taxon>Bacillati</taxon>
        <taxon>Actinomycetota</taxon>
        <taxon>Actinomycetes</taxon>
        <taxon>Pseudonocardiales</taxon>
        <taxon>Pseudonocardiaceae</taxon>
        <taxon>Saccharopolyspora</taxon>
    </lineage>
</organism>
<dbReference type="RefSeq" id="WP_324264712.1">
    <property type="nucleotide sequence ID" value="NZ_JAWLNX010000004.1"/>
</dbReference>
<keyword evidence="5" id="KW-0460">Magnesium</keyword>
<dbReference type="PIRSF" id="PIRSF017340">
    <property type="entry name" value="Nudix_hydro"/>
    <property type="match status" value="1"/>
</dbReference>
<keyword evidence="3" id="KW-0479">Metal-binding</keyword>
<evidence type="ECO:0000313" key="7">
    <source>
        <dbReference type="EMBL" id="MEB3367150.1"/>
    </source>
</evidence>
<protein>
    <submittedName>
        <fullName evidence="7">NUDIX domain-containing protein</fullName>
    </submittedName>
</protein>
<reference evidence="7 8" key="1">
    <citation type="submission" date="2023-10" db="EMBL/GenBank/DDBJ databases">
        <title>Saccharopolyspora sp. nov., isolated from mangrove soil.</title>
        <authorList>
            <person name="Lu Y."/>
            <person name="Liu W."/>
        </authorList>
    </citation>
    <scope>NUCLEOTIDE SEQUENCE [LARGE SCALE GENOMIC DNA]</scope>
    <source>
        <strain evidence="7 8">S2-29</strain>
    </source>
</reference>
<dbReference type="InterPro" id="IPR020084">
    <property type="entry name" value="NUDIX_hydrolase_CS"/>
</dbReference>
<dbReference type="InterPro" id="IPR015797">
    <property type="entry name" value="NUDIX_hydrolase-like_dom_sf"/>
</dbReference>
<evidence type="ECO:0000259" key="6">
    <source>
        <dbReference type="PROSITE" id="PS51462"/>
    </source>
</evidence>
<evidence type="ECO:0000256" key="3">
    <source>
        <dbReference type="ARBA" id="ARBA00022723"/>
    </source>
</evidence>
<dbReference type="Pfam" id="PF00293">
    <property type="entry name" value="NUDIX"/>
    <property type="match status" value="1"/>
</dbReference>
<gene>
    <name evidence="7" type="ORF">R4I43_07010</name>
</gene>
<accession>A0ABU6A6H5</accession>
<dbReference type="EMBL" id="JAWLNX010000004">
    <property type="protein sequence ID" value="MEB3367150.1"/>
    <property type="molecule type" value="Genomic_DNA"/>
</dbReference>
<evidence type="ECO:0000256" key="4">
    <source>
        <dbReference type="ARBA" id="ARBA00022801"/>
    </source>
</evidence>
<keyword evidence="4" id="KW-0378">Hydrolase</keyword>
<evidence type="ECO:0000313" key="8">
    <source>
        <dbReference type="Proteomes" id="UP001327093"/>
    </source>
</evidence>
<evidence type="ECO:0000256" key="1">
    <source>
        <dbReference type="ARBA" id="ARBA00001946"/>
    </source>
</evidence>
<dbReference type="PANTHER" id="PTHR10885:SF0">
    <property type="entry name" value="ISOPENTENYL-DIPHOSPHATE DELTA-ISOMERASE"/>
    <property type="match status" value="1"/>
</dbReference>
<dbReference type="CDD" id="cd04697">
    <property type="entry name" value="NUDIX_Hydrolase"/>
    <property type="match status" value="1"/>
</dbReference>
<dbReference type="Proteomes" id="UP001327093">
    <property type="component" value="Unassembled WGS sequence"/>
</dbReference>
<dbReference type="InterPro" id="IPR024195">
    <property type="entry name" value="NUDIX_hydrolase_YfcD_pred"/>
</dbReference>
<dbReference type="PANTHER" id="PTHR10885">
    <property type="entry name" value="ISOPENTENYL-DIPHOSPHATE DELTA-ISOMERASE"/>
    <property type="match status" value="1"/>
</dbReference>
<dbReference type="PROSITE" id="PS51462">
    <property type="entry name" value="NUDIX"/>
    <property type="match status" value="1"/>
</dbReference>
<name>A0ABU6A6H5_9PSEU</name>
<dbReference type="Gene3D" id="3.90.79.10">
    <property type="entry name" value="Nucleoside Triphosphate Pyrophosphohydrolase"/>
    <property type="match status" value="1"/>
</dbReference>
<evidence type="ECO:0000256" key="5">
    <source>
        <dbReference type="ARBA" id="ARBA00022842"/>
    </source>
</evidence>